<gene>
    <name evidence="1" type="ORF">IAA81_02840</name>
</gene>
<name>A0A9D9HNT6_9SPIR</name>
<feature type="non-terminal residue" evidence="1">
    <location>
        <position position="1"/>
    </location>
</feature>
<protein>
    <recommendedName>
        <fullName evidence="3">AMP-activated protein kinase glycogen-binding domain-containing protein</fullName>
    </recommendedName>
</protein>
<accession>A0A9D9HNT6</accession>
<dbReference type="InterPro" id="IPR014756">
    <property type="entry name" value="Ig_E-set"/>
</dbReference>
<organism evidence="1 2">
    <name type="scientific">Candidatus Gallitreponema excrementavium</name>
    <dbReference type="NCBI Taxonomy" id="2840840"/>
    <lineage>
        <taxon>Bacteria</taxon>
        <taxon>Pseudomonadati</taxon>
        <taxon>Spirochaetota</taxon>
        <taxon>Spirochaetia</taxon>
        <taxon>Spirochaetales</taxon>
        <taxon>Candidatus Gallitreponema</taxon>
    </lineage>
</organism>
<dbReference type="SUPFAM" id="SSF81296">
    <property type="entry name" value="E set domains"/>
    <property type="match status" value="1"/>
</dbReference>
<proteinExistence type="predicted"/>
<comment type="caution">
    <text evidence="1">The sequence shown here is derived from an EMBL/GenBank/DDBJ whole genome shotgun (WGS) entry which is preliminary data.</text>
</comment>
<sequence length="650" mass="70521">KGDDGVWSYTLTAKKSDEIVYKFLLDGAWLADPNAPDSIDDGFGGKNGVVPVAALLAAASGDTSALAIKAGPKFQTWSMLGAQIKFDTVETKDSSDRTLDDAGVDSAGIGLKSYWKFSGYAVDKVPIYVEVALAENEGFANLYQEGSFSKGVKKDPVREWKDGFTNLADLVFDPIYYLDGQAAAGTYLGHFKTGFESEWVNWTTGYKYAKLSPHTNVSWVTVDKEWEAGYSEVGGFNIFELGSALRNIGDVVTLNATIAPNRSADRAGNQYGMYAFVTAQTPVGYFDIQYNGAYGKTFDTMFSHIYETDVILGYKGTFGPVTVKMNGLWSGFGDGDLSVNDNEIYKSKYVPAASDVGPVSSDAPFLDGTASNVQVTYTADMFDVTLGFRHRGVQANMMYVEEGADDHTNISDQLGSPNTMKFWLEGNVTPIEMLTIGATVGAEKVFDTEGLDDDDEKALMKLNIEPKVSVKLTDVIGIDTTIDAYGKMYAYTNDSTKFKRGTEDGAAFILGEAGLQYNMGAINDVIGGINVKYALDNGNDDESCDQLFNTLLAEVKLPLGFTVQAGFGLRTANGDAADPVAPFGAFLGAWKKLEVLQKPIVYAQCVYNMDPYMAFGDGQEQFNLDGYTLDNGVGNYEGLAAIRLAMRWEI</sequence>
<dbReference type="InterPro" id="IPR013783">
    <property type="entry name" value="Ig-like_fold"/>
</dbReference>
<reference evidence="1" key="1">
    <citation type="submission" date="2020-10" db="EMBL/GenBank/DDBJ databases">
        <authorList>
            <person name="Gilroy R."/>
        </authorList>
    </citation>
    <scope>NUCLEOTIDE SEQUENCE</scope>
    <source>
        <strain evidence="1">10532</strain>
    </source>
</reference>
<dbReference type="EMBL" id="JADIMM010000034">
    <property type="protein sequence ID" value="MBO8457149.1"/>
    <property type="molecule type" value="Genomic_DNA"/>
</dbReference>
<reference evidence="1" key="2">
    <citation type="journal article" date="2021" name="PeerJ">
        <title>Extensive microbial diversity within the chicken gut microbiome revealed by metagenomics and culture.</title>
        <authorList>
            <person name="Gilroy R."/>
            <person name="Ravi A."/>
            <person name="Getino M."/>
            <person name="Pursley I."/>
            <person name="Horton D.L."/>
            <person name="Alikhan N.F."/>
            <person name="Baker D."/>
            <person name="Gharbi K."/>
            <person name="Hall N."/>
            <person name="Watson M."/>
            <person name="Adriaenssens E.M."/>
            <person name="Foster-Nyarko E."/>
            <person name="Jarju S."/>
            <person name="Secka A."/>
            <person name="Antonio M."/>
            <person name="Oren A."/>
            <person name="Chaudhuri R.R."/>
            <person name="La Ragione R."/>
            <person name="Hildebrand F."/>
            <person name="Pallen M.J."/>
        </authorList>
    </citation>
    <scope>NUCLEOTIDE SEQUENCE</scope>
    <source>
        <strain evidence="1">10532</strain>
    </source>
</reference>
<dbReference type="Gene3D" id="2.60.40.10">
    <property type="entry name" value="Immunoglobulins"/>
    <property type="match status" value="1"/>
</dbReference>
<dbReference type="AlphaFoldDB" id="A0A9D9HNT6"/>
<evidence type="ECO:0008006" key="3">
    <source>
        <dbReference type="Google" id="ProtNLM"/>
    </source>
</evidence>
<evidence type="ECO:0000313" key="1">
    <source>
        <dbReference type="EMBL" id="MBO8457149.1"/>
    </source>
</evidence>
<evidence type="ECO:0000313" key="2">
    <source>
        <dbReference type="Proteomes" id="UP000823638"/>
    </source>
</evidence>
<dbReference type="Proteomes" id="UP000823638">
    <property type="component" value="Unassembled WGS sequence"/>
</dbReference>